<evidence type="ECO:0000313" key="1">
    <source>
        <dbReference type="EMBL" id="KAF2728909.1"/>
    </source>
</evidence>
<dbReference type="AlphaFoldDB" id="A0A9P4UW48"/>
<organism evidence="1 2">
    <name type="scientific">Polyplosphaeria fusca</name>
    <dbReference type="NCBI Taxonomy" id="682080"/>
    <lineage>
        <taxon>Eukaryota</taxon>
        <taxon>Fungi</taxon>
        <taxon>Dikarya</taxon>
        <taxon>Ascomycota</taxon>
        <taxon>Pezizomycotina</taxon>
        <taxon>Dothideomycetes</taxon>
        <taxon>Pleosporomycetidae</taxon>
        <taxon>Pleosporales</taxon>
        <taxon>Tetraplosphaeriaceae</taxon>
        <taxon>Polyplosphaeria</taxon>
    </lineage>
</organism>
<protein>
    <submittedName>
        <fullName evidence="1">Uncharacterized protein</fullName>
    </submittedName>
</protein>
<gene>
    <name evidence="1" type="ORF">EJ04DRAFT_516301</name>
</gene>
<name>A0A9P4UW48_9PLEO</name>
<keyword evidence="2" id="KW-1185">Reference proteome</keyword>
<reference evidence="1" key="1">
    <citation type="journal article" date="2020" name="Stud. Mycol.">
        <title>101 Dothideomycetes genomes: a test case for predicting lifestyles and emergence of pathogens.</title>
        <authorList>
            <person name="Haridas S."/>
            <person name="Albert R."/>
            <person name="Binder M."/>
            <person name="Bloem J."/>
            <person name="Labutti K."/>
            <person name="Salamov A."/>
            <person name="Andreopoulos B."/>
            <person name="Baker S."/>
            <person name="Barry K."/>
            <person name="Bills G."/>
            <person name="Bluhm B."/>
            <person name="Cannon C."/>
            <person name="Castanera R."/>
            <person name="Culley D."/>
            <person name="Daum C."/>
            <person name="Ezra D."/>
            <person name="Gonzalez J."/>
            <person name="Henrissat B."/>
            <person name="Kuo A."/>
            <person name="Liang C."/>
            <person name="Lipzen A."/>
            <person name="Lutzoni F."/>
            <person name="Magnuson J."/>
            <person name="Mondo S."/>
            <person name="Nolan M."/>
            <person name="Ohm R."/>
            <person name="Pangilinan J."/>
            <person name="Park H.-J."/>
            <person name="Ramirez L."/>
            <person name="Alfaro M."/>
            <person name="Sun H."/>
            <person name="Tritt A."/>
            <person name="Yoshinaga Y."/>
            <person name="Zwiers L.-H."/>
            <person name="Turgeon B."/>
            <person name="Goodwin S."/>
            <person name="Spatafora J."/>
            <person name="Crous P."/>
            <person name="Grigoriev I."/>
        </authorList>
    </citation>
    <scope>NUCLEOTIDE SEQUENCE</scope>
    <source>
        <strain evidence="1">CBS 125425</strain>
    </source>
</reference>
<sequence length="58" mass="6136">MASTDACRLPHLTLPICAPPGALPEAFQPSNFGFNKVLSSKCAYCTKGNEKCHPVSVS</sequence>
<proteinExistence type="predicted"/>
<accession>A0A9P4UW48</accession>
<evidence type="ECO:0000313" key="2">
    <source>
        <dbReference type="Proteomes" id="UP000799444"/>
    </source>
</evidence>
<dbReference type="OrthoDB" id="3795508at2759"/>
<dbReference type="EMBL" id="ML996262">
    <property type="protein sequence ID" value="KAF2728909.1"/>
    <property type="molecule type" value="Genomic_DNA"/>
</dbReference>
<dbReference type="Proteomes" id="UP000799444">
    <property type="component" value="Unassembled WGS sequence"/>
</dbReference>
<comment type="caution">
    <text evidence="1">The sequence shown here is derived from an EMBL/GenBank/DDBJ whole genome shotgun (WGS) entry which is preliminary data.</text>
</comment>